<evidence type="ECO:0000313" key="7">
    <source>
        <dbReference type="Proteomes" id="UP000219494"/>
    </source>
</evidence>
<dbReference type="EMBL" id="OBMI01000002">
    <property type="protein sequence ID" value="SOB86991.1"/>
    <property type="molecule type" value="Genomic_DNA"/>
</dbReference>
<dbReference type="OrthoDB" id="7585155at2"/>
<dbReference type="SUPFAM" id="SSF74653">
    <property type="entry name" value="TolA/TonB C-terminal domain"/>
    <property type="match status" value="1"/>
</dbReference>
<dbReference type="NCBIfam" id="TIGR01352">
    <property type="entry name" value="tonB_Cterm"/>
    <property type="match status" value="1"/>
</dbReference>
<sequence>MSLGLMVLLLQQTNLSFGPVPTDLNREWLTQADYPADALKERREGPVEFELTVDPTGKPVLCRTLQSSGTASLDRTTCAAIYARVRFKPTLDDDGKPVFASITRTVKWVHPSRYHLAKKAGVPTEPVADLTVTVNRLPIPADKARVGIRVVLSDRGTQESCTVALPSARPALDKLACTNAASIPPEPIFDAAGAPVRGVRWRRIHFVAQ</sequence>
<name>A0A285QYT2_9SPHN</name>
<dbReference type="PROSITE" id="PS52015">
    <property type="entry name" value="TONB_CTD"/>
    <property type="match status" value="1"/>
</dbReference>
<evidence type="ECO:0000313" key="6">
    <source>
        <dbReference type="EMBL" id="SOB86991.1"/>
    </source>
</evidence>
<evidence type="ECO:0000256" key="3">
    <source>
        <dbReference type="ARBA" id="ARBA00022989"/>
    </source>
</evidence>
<accession>A0A285QYT2</accession>
<dbReference type="AlphaFoldDB" id="A0A285QYT2"/>
<keyword evidence="7" id="KW-1185">Reference proteome</keyword>
<evidence type="ECO:0000259" key="5">
    <source>
        <dbReference type="PROSITE" id="PS52015"/>
    </source>
</evidence>
<evidence type="ECO:0000256" key="2">
    <source>
        <dbReference type="ARBA" id="ARBA00022692"/>
    </source>
</evidence>
<gene>
    <name evidence="6" type="ORF">SAMN06297144_2110</name>
</gene>
<keyword evidence="3" id="KW-1133">Transmembrane helix</keyword>
<dbReference type="RefSeq" id="WP_097063941.1">
    <property type="nucleotide sequence ID" value="NZ_OBMI01000002.1"/>
</dbReference>
<feature type="domain" description="TonB C-terminal" evidence="5">
    <location>
        <begin position="19"/>
        <end position="123"/>
    </location>
</feature>
<dbReference type="Pfam" id="PF03544">
    <property type="entry name" value="TonB_C"/>
    <property type="match status" value="1"/>
</dbReference>
<keyword evidence="4" id="KW-0472">Membrane</keyword>
<protein>
    <submittedName>
        <fullName evidence="6">TonB family C-terminal domain-containing protein</fullName>
    </submittedName>
</protein>
<evidence type="ECO:0000256" key="1">
    <source>
        <dbReference type="ARBA" id="ARBA00004167"/>
    </source>
</evidence>
<dbReference type="InterPro" id="IPR006260">
    <property type="entry name" value="TonB/TolA_C"/>
</dbReference>
<comment type="subcellular location">
    <subcellularLocation>
        <location evidence="1">Membrane</location>
        <topology evidence="1">Single-pass membrane protein</topology>
    </subcellularLocation>
</comment>
<evidence type="ECO:0000256" key="4">
    <source>
        <dbReference type="ARBA" id="ARBA00023136"/>
    </source>
</evidence>
<dbReference type="InterPro" id="IPR037682">
    <property type="entry name" value="TonB_C"/>
</dbReference>
<dbReference type="GO" id="GO:0055085">
    <property type="term" value="P:transmembrane transport"/>
    <property type="evidence" value="ECO:0007669"/>
    <property type="project" value="InterPro"/>
</dbReference>
<organism evidence="6 7">
    <name type="scientific">Sphingomonas guangdongensis</name>
    <dbReference type="NCBI Taxonomy" id="1141890"/>
    <lineage>
        <taxon>Bacteria</taxon>
        <taxon>Pseudomonadati</taxon>
        <taxon>Pseudomonadota</taxon>
        <taxon>Alphaproteobacteria</taxon>
        <taxon>Sphingomonadales</taxon>
        <taxon>Sphingomonadaceae</taxon>
        <taxon>Sphingomonas</taxon>
    </lineage>
</organism>
<reference evidence="6 7" key="1">
    <citation type="submission" date="2017-07" db="EMBL/GenBank/DDBJ databases">
        <authorList>
            <person name="Sun Z.S."/>
            <person name="Albrecht U."/>
            <person name="Echele G."/>
            <person name="Lee C.C."/>
        </authorList>
    </citation>
    <scope>NUCLEOTIDE SEQUENCE [LARGE SCALE GENOMIC DNA]</scope>
    <source>
        <strain evidence="6 7">CGMCC 1.12672</strain>
    </source>
</reference>
<proteinExistence type="predicted"/>
<dbReference type="Gene3D" id="3.30.1150.10">
    <property type="match status" value="1"/>
</dbReference>
<keyword evidence="2" id="KW-0812">Transmembrane</keyword>
<dbReference type="GO" id="GO:0016020">
    <property type="term" value="C:membrane"/>
    <property type="evidence" value="ECO:0007669"/>
    <property type="project" value="UniProtKB-SubCell"/>
</dbReference>
<dbReference type="Proteomes" id="UP000219494">
    <property type="component" value="Unassembled WGS sequence"/>
</dbReference>